<feature type="domain" description="Major facilitator superfamily (MFS) profile" evidence="6">
    <location>
        <begin position="57"/>
        <end position="483"/>
    </location>
</feature>
<evidence type="ECO:0000256" key="1">
    <source>
        <dbReference type="ARBA" id="ARBA00004141"/>
    </source>
</evidence>
<dbReference type="Pfam" id="PF07690">
    <property type="entry name" value="MFS_1"/>
    <property type="match status" value="1"/>
</dbReference>
<evidence type="ECO:0000259" key="6">
    <source>
        <dbReference type="PROSITE" id="PS50850"/>
    </source>
</evidence>
<dbReference type="GO" id="GO:0005886">
    <property type="term" value="C:plasma membrane"/>
    <property type="evidence" value="ECO:0007669"/>
    <property type="project" value="TreeGrafter"/>
</dbReference>
<dbReference type="PANTHER" id="PTHR23502:SF181">
    <property type="entry name" value="MAJOR FACILITATOR SUPERFAMILY (MFS) PROFILE DOMAIN-CONTAINING PROTEIN"/>
    <property type="match status" value="1"/>
</dbReference>
<feature type="transmembrane region" description="Helical" evidence="5">
    <location>
        <begin position="290"/>
        <end position="309"/>
    </location>
</feature>
<dbReference type="GO" id="GO:0022857">
    <property type="term" value="F:transmembrane transporter activity"/>
    <property type="evidence" value="ECO:0007669"/>
    <property type="project" value="InterPro"/>
</dbReference>
<proteinExistence type="predicted"/>
<dbReference type="InterPro" id="IPR020846">
    <property type="entry name" value="MFS_dom"/>
</dbReference>
<dbReference type="InterPro" id="IPR036259">
    <property type="entry name" value="MFS_trans_sf"/>
</dbReference>
<dbReference type="PANTHER" id="PTHR23502">
    <property type="entry name" value="MAJOR FACILITATOR SUPERFAMILY"/>
    <property type="match status" value="1"/>
</dbReference>
<feature type="transmembrane region" description="Helical" evidence="5">
    <location>
        <begin position="214"/>
        <end position="236"/>
    </location>
</feature>
<feature type="transmembrane region" description="Helical" evidence="5">
    <location>
        <begin position="431"/>
        <end position="449"/>
    </location>
</feature>
<organism evidence="7 8">
    <name type="scientific">Glonium stellatum</name>
    <dbReference type="NCBI Taxonomy" id="574774"/>
    <lineage>
        <taxon>Eukaryota</taxon>
        <taxon>Fungi</taxon>
        <taxon>Dikarya</taxon>
        <taxon>Ascomycota</taxon>
        <taxon>Pezizomycotina</taxon>
        <taxon>Dothideomycetes</taxon>
        <taxon>Pleosporomycetidae</taxon>
        <taxon>Gloniales</taxon>
        <taxon>Gloniaceae</taxon>
        <taxon>Glonium</taxon>
    </lineage>
</organism>
<evidence type="ECO:0000256" key="4">
    <source>
        <dbReference type="ARBA" id="ARBA00023136"/>
    </source>
</evidence>
<feature type="transmembrane region" description="Helical" evidence="5">
    <location>
        <begin position="92"/>
        <end position="111"/>
    </location>
</feature>
<dbReference type="InterPro" id="IPR011701">
    <property type="entry name" value="MFS"/>
</dbReference>
<gene>
    <name evidence="7" type="ORF">AOQ84DRAFT_327919</name>
</gene>
<dbReference type="Gene3D" id="1.20.1250.20">
    <property type="entry name" value="MFS general substrate transporter like domains"/>
    <property type="match status" value="1"/>
</dbReference>
<feature type="transmembrane region" description="Helical" evidence="5">
    <location>
        <begin position="367"/>
        <end position="386"/>
    </location>
</feature>
<keyword evidence="4 5" id="KW-0472">Membrane</keyword>
<feature type="transmembrane region" description="Helical" evidence="5">
    <location>
        <begin position="392"/>
        <end position="419"/>
    </location>
</feature>
<feature type="transmembrane region" description="Helical" evidence="5">
    <location>
        <begin position="461"/>
        <end position="479"/>
    </location>
</feature>
<keyword evidence="8" id="KW-1185">Reference proteome</keyword>
<evidence type="ECO:0000313" key="8">
    <source>
        <dbReference type="Proteomes" id="UP000250140"/>
    </source>
</evidence>
<evidence type="ECO:0000256" key="2">
    <source>
        <dbReference type="ARBA" id="ARBA00022692"/>
    </source>
</evidence>
<dbReference type="Proteomes" id="UP000250140">
    <property type="component" value="Unassembled WGS sequence"/>
</dbReference>
<dbReference type="OrthoDB" id="2585655at2759"/>
<evidence type="ECO:0000256" key="5">
    <source>
        <dbReference type="SAM" id="Phobius"/>
    </source>
</evidence>
<feature type="transmembrane region" description="Helical" evidence="5">
    <location>
        <begin position="152"/>
        <end position="170"/>
    </location>
</feature>
<dbReference type="AlphaFoldDB" id="A0A8E2JM26"/>
<accession>A0A8E2JM26</accession>
<evidence type="ECO:0000256" key="3">
    <source>
        <dbReference type="ARBA" id="ARBA00022989"/>
    </source>
</evidence>
<comment type="subcellular location">
    <subcellularLocation>
        <location evidence="1">Membrane</location>
        <topology evidence="1">Multi-pass membrane protein</topology>
    </subcellularLocation>
</comment>
<feature type="transmembrane region" description="Helical" evidence="5">
    <location>
        <begin position="321"/>
        <end position="346"/>
    </location>
</feature>
<name>A0A8E2JM26_9PEZI</name>
<keyword evidence="3 5" id="KW-1133">Transmembrane helix</keyword>
<evidence type="ECO:0000313" key="7">
    <source>
        <dbReference type="EMBL" id="OCL02087.1"/>
    </source>
</evidence>
<feature type="transmembrane region" description="Helical" evidence="5">
    <location>
        <begin position="182"/>
        <end position="202"/>
    </location>
</feature>
<protein>
    <submittedName>
        <fullName evidence="7">MFS general substrate transporter</fullName>
    </submittedName>
</protein>
<reference evidence="7 8" key="1">
    <citation type="journal article" date="2016" name="Nat. Commun.">
        <title>Ectomycorrhizal ecology is imprinted in the genome of the dominant symbiotic fungus Cenococcum geophilum.</title>
        <authorList>
            <consortium name="DOE Joint Genome Institute"/>
            <person name="Peter M."/>
            <person name="Kohler A."/>
            <person name="Ohm R.A."/>
            <person name="Kuo A."/>
            <person name="Krutzmann J."/>
            <person name="Morin E."/>
            <person name="Arend M."/>
            <person name="Barry K.W."/>
            <person name="Binder M."/>
            <person name="Choi C."/>
            <person name="Clum A."/>
            <person name="Copeland A."/>
            <person name="Grisel N."/>
            <person name="Haridas S."/>
            <person name="Kipfer T."/>
            <person name="LaButti K."/>
            <person name="Lindquist E."/>
            <person name="Lipzen A."/>
            <person name="Maire R."/>
            <person name="Meier B."/>
            <person name="Mihaltcheva S."/>
            <person name="Molinier V."/>
            <person name="Murat C."/>
            <person name="Poggeler S."/>
            <person name="Quandt C.A."/>
            <person name="Sperisen C."/>
            <person name="Tritt A."/>
            <person name="Tisserant E."/>
            <person name="Crous P.W."/>
            <person name="Henrissat B."/>
            <person name="Nehls U."/>
            <person name="Egli S."/>
            <person name="Spatafora J.W."/>
            <person name="Grigoriev I.V."/>
            <person name="Martin F.M."/>
        </authorList>
    </citation>
    <scope>NUCLEOTIDE SEQUENCE [LARGE SCALE GENOMIC DNA]</scope>
    <source>
        <strain evidence="7 8">CBS 207.34</strain>
    </source>
</reference>
<sequence length="498" mass="56018">MKAPSEIVEHNMDLSDIEKESIQLTIKLDKNGMPLIPQPSDFKDDPLNWPRWLKWTVLLQVSFMAFLGPFNAAVVNPSLVLLGEAFHKPVEIITYSTTTAIIVGGLSAFIWIPLTNVYGRRPITLLAEIFTILGHVGSARSTTFATLLGSRALNGIGFGGMMTVGTAFLNDMFFLHERGEKTGIYTIFVTNGAHMGVLAGGFLGQKFGWAWDFWMPAIVTAVSLLFAIFLLPETLFSHELRFLAKRQHGRTYLEMLFNFKGNLLPQRTLQFKDFLTSFYMLKYPSVTLCFWYYTWSWTFVNILPALSMAKIYSSHYGFESGAIGLCTGIPLIVGCVIGELCAGKLSDYIMYSKAKRNSGFRKPEHRLYLTAVAAAFMPAGMIMFGICIQRKAMYIIPLIGLCISVLGLQITSTCLYAYVSDCYRAQTPESAVLMNFGRGLSFVIGFFWLPAVNSIGYDWTWTTFGLIILLFWLPIFLLIKYGEVWRQRLGSPNFHHCI</sequence>
<dbReference type="PROSITE" id="PS50850">
    <property type="entry name" value="MFS"/>
    <property type="match status" value="1"/>
</dbReference>
<dbReference type="SUPFAM" id="SSF103473">
    <property type="entry name" value="MFS general substrate transporter"/>
    <property type="match status" value="1"/>
</dbReference>
<dbReference type="EMBL" id="KV751005">
    <property type="protein sequence ID" value="OCL02087.1"/>
    <property type="molecule type" value="Genomic_DNA"/>
</dbReference>
<feature type="transmembrane region" description="Helical" evidence="5">
    <location>
        <begin position="52"/>
        <end position="72"/>
    </location>
</feature>
<keyword evidence="2 5" id="KW-0812">Transmembrane</keyword>